<dbReference type="InterPro" id="IPR003347">
    <property type="entry name" value="JmjC_dom"/>
</dbReference>
<dbReference type="GO" id="GO:0051864">
    <property type="term" value="F:histone H3K36 demethylase activity"/>
    <property type="evidence" value="ECO:0007669"/>
    <property type="project" value="TreeGrafter"/>
</dbReference>
<evidence type="ECO:0000256" key="2">
    <source>
        <dbReference type="ARBA" id="ARBA00023004"/>
    </source>
</evidence>
<sequence length="814" mass="92424">MEHLQEFKKKNNNGNRKRKSQSHSNTGNTDRRSNTLTFPLLMAAALSHSHTNTNTHTLVKDCLTKFLSHPIQPHEATCILSLCPLLLRSKSPYIATLTAQFVGAVSLLSFEMNHQVVSDFHTLKALISLIPTSRKAVSMAACDGLLDICSTCLGRQRLLHFSALETLMFAFLEVQGSSTLISLSTGDDVNIASLRIGFQKGELPVLLLNAAIILINTCNIEQLRKIPSKLSECFSVSLKEVWREAHKKMINSDILGAGQGMNLYFSNITISDLAESIFRLSINVDQFPALMSSNIVERRIFWSSEDDFKHFILNQWEVLPCVVRRFSSASLEVDEIFTSFMQSLYFKDSFPSVLSSILQDLISCLPIDSDELDILNFLMEVRNKLGCPLINEQDIRVLRTDNQFKQEVHFFQENSDSCRVKTPHVLCLDDMLKCQEAYNDGYTVALRGMEFRFERVALIVDRLASIFGQPSAGANMYLTPPNSQGLARHYDDHCVFVCQIFGSKQWKIFSQPNGQLPRLYDPCNILNNETIDSTRDCYNFFLNEGDVLYIPRGCPHEACTHCDKQDGSVGFSLHLTLGVEVEPPFEWEGFMHIALFCWNRTQHHCHPSLKSLSGILNVMSTRLLHIVIGLIGNSDPAFRKACLVAAASSQSNTNSWLDQCQRTIFSYLINKISREPRFQEALKSVEAAIERNEDPFQQIKWLRYLNQERESVEGHDWDLDWDVGSTEIKDIFSVYVEYKEMAERVFMDVKSKFCNEVSYDDVTANYKLLHEKYEEEILNGNDVDNYCWKGSEGVGIGKTCGSPIPHHCACFRDD</sequence>
<dbReference type="GO" id="GO:0005730">
    <property type="term" value="C:nucleolus"/>
    <property type="evidence" value="ECO:0007669"/>
    <property type="project" value="TreeGrafter"/>
</dbReference>
<keyword evidence="2 3" id="KW-0408">Iron</keyword>
<feature type="domain" description="JmjC" evidence="5">
    <location>
        <begin position="442"/>
        <end position="592"/>
    </location>
</feature>
<comment type="cofactor">
    <cofactor evidence="3">
        <name>Fe(2+)</name>
        <dbReference type="ChEBI" id="CHEBI:29033"/>
    </cofactor>
    <text evidence="3">Binds 1 Fe(2+) ion per subunit.</text>
</comment>
<keyword evidence="3" id="KW-0560">Oxidoreductase</keyword>
<accession>A0A2P5X3D0</accession>
<dbReference type="InterPro" id="IPR016024">
    <property type="entry name" value="ARM-type_fold"/>
</dbReference>
<dbReference type="Pfam" id="PF08007">
    <property type="entry name" value="JmjC_2"/>
    <property type="match status" value="1"/>
</dbReference>
<dbReference type="PANTHER" id="PTHR13096:SF9">
    <property type="entry name" value="BIFUNCTIONAL LYSINE-SPECIFIC DEMETHYLASE AND HISTIDYL-HYDROXYLASE"/>
    <property type="match status" value="1"/>
</dbReference>
<evidence type="ECO:0000313" key="7">
    <source>
        <dbReference type="Proteomes" id="UP000239757"/>
    </source>
</evidence>
<dbReference type="Gene3D" id="2.60.120.650">
    <property type="entry name" value="Cupin"/>
    <property type="match status" value="1"/>
</dbReference>
<dbReference type="EMBL" id="KZ665793">
    <property type="protein sequence ID" value="PPR97811.1"/>
    <property type="molecule type" value="Genomic_DNA"/>
</dbReference>
<keyword evidence="3" id="KW-0805">Transcription regulation</keyword>
<gene>
    <name evidence="6" type="ORF">GOBAR_AA22853</name>
</gene>
<dbReference type="GO" id="GO:0005506">
    <property type="term" value="F:iron ion binding"/>
    <property type="evidence" value="ECO:0007669"/>
    <property type="project" value="UniProtKB-UniRule"/>
</dbReference>
<comment type="function">
    <text evidence="3">Oxygenase that can act as both a histone lysine demethylase and a ribosomal histidine hydroxylase.</text>
</comment>
<comment type="similarity">
    <text evidence="3">Belongs to the ROX family.</text>
</comment>
<evidence type="ECO:0000256" key="4">
    <source>
        <dbReference type="SAM" id="MobiDB-lite"/>
    </source>
</evidence>
<evidence type="ECO:0000259" key="5">
    <source>
        <dbReference type="PROSITE" id="PS51184"/>
    </source>
</evidence>
<keyword evidence="3" id="KW-0223">Dioxygenase</keyword>
<dbReference type="InterPro" id="IPR039994">
    <property type="entry name" value="NO66-like"/>
</dbReference>
<dbReference type="Proteomes" id="UP000239757">
    <property type="component" value="Unassembled WGS sequence"/>
</dbReference>
<evidence type="ECO:0000256" key="1">
    <source>
        <dbReference type="ARBA" id="ARBA00022723"/>
    </source>
</evidence>
<comment type="subcellular location">
    <subcellularLocation>
        <location evidence="3">Nucleus</location>
    </subcellularLocation>
</comment>
<keyword evidence="1 3" id="KW-0479">Metal-binding</keyword>
<evidence type="ECO:0000256" key="3">
    <source>
        <dbReference type="RuleBase" id="RU366061"/>
    </source>
</evidence>
<keyword evidence="3" id="KW-0539">Nucleus</keyword>
<dbReference type="OrthoDB" id="425950at2759"/>
<reference evidence="6 7" key="1">
    <citation type="submission" date="2015-01" db="EMBL/GenBank/DDBJ databases">
        <title>Genome of allotetraploid Gossypium barbadense reveals genomic plasticity and fiber elongation in cotton evolution.</title>
        <authorList>
            <person name="Chen X."/>
            <person name="Liu X."/>
            <person name="Zhao B."/>
            <person name="Zheng H."/>
            <person name="Hu Y."/>
            <person name="Lu G."/>
            <person name="Yang C."/>
            <person name="Chen J."/>
            <person name="Shan C."/>
            <person name="Zhang L."/>
            <person name="Zhou Y."/>
            <person name="Wang L."/>
            <person name="Guo W."/>
            <person name="Bai Y."/>
            <person name="Ruan J."/>
            <person name="Shangguan X."/>
            <person name="Mao Y."/>
            <person name="Jiang J."/>
            <person name="Zhu Y."/>
            <person name="Lei J."/>
            <person name="Kang H."/>
            <person name="Chen S."/>
            <person name="He X."/>
            <person name="Wang R."/>
            <person name="Wang Y."/>
            <person name="Chen J."/>
            <person name="Wang L."/>
            <person name="Yu S."/>
            <person name="Wang B."/>
            <person name="Wei J."/>
            <person name="Song S."/>
            <person name="Lu X."/>
            <person name="Gao Z."/>
            <person name="Gu W."/>
            <person name="Deng X."/>
            <person name="Ma D."/>
            <person name="Wang S."/>
            <person name="Liang W."/>
            <person name="Fang L."/>
            <person name="Cai C."/>
            <person name="Zhu X."/>
            <person name="Zhou B."/>
            <person name="Zhang Y."/>
            <person name="Chen Z."/>
            <person name="Xu S."/>
            <person name="Zhu R."/>
            <person name="Wang S."/>
            <person name="Zhang T."/>
            <person name="Zhao G."/>
        </authorList>
    </citation>
    <scope>NUCLEOTIDE SEQUENCE [LARGE SCALE GENOMIC DNA]</scope>
    <source>
        <strain evidence="7">cv. Xinhai21</strain>
        <tissue evidence="6">Leaf</tissue>
    </source>
</reference>
<dbReference type="EC" id="1.14.11.-" evidence="3"/>
<dbReference type="AlphaFoldDB" id="A0A2P5X3D0"/>
<dbReference type="GO" id="GO:0032453">
    <property type="term" value="F:histone H3K4 demethylase activity"/>
    <property type="evidence" value="ECO:0007669"/>
    <property type="project" value="TreeGrafter"/>
</dbReference>
<dbReference type="PANTHER" id="PTHR13096">
    <property type="entry name" value="MINA53 MYC INDUCED NUCLEAR ANTIGEN"/>
    <property type="match status" value="1"/>
</dbReference>
<name>A0A2P5X3D0_GOSBA</name>
<protein>
    <recommendedName>
        <fullName evidence="3">Bifunctional lysine-specific demethylase and histidyl-hydroxylase</fullName>
        <ecNumber evidence="3">1.14.11.-</ecNumber>
    </recommendedName>
</protein>
<keyword evidence="3" id="KW-0804">Transcription</keyword>
<dbReference type="SUPFAM" id="SSF51197">
    <property type="entry name" value="Clavaminate synthase-like"/>
    <property type="match status" value="1"/>
</dbReference>
<evidence type="ECO:0000313" key="6">
    <source>
        <dbReference type="EMBL" id="PPR97811.1"/>
    </source>
</evidence>
<proteinExistence type="inferred from homology"/>
<dbReference type="SUPFAM" id="SSF48371">
    <property type="entry name" value="ARM repeat"/>
    <property type="match status" value="1"/>
</dbReference>
<dbReference type="PROSITE" id="PS51184">
    <property type="entry name" value="JMJC"/>
    <property type="match status" value="1"/>
</dbReference>
<feature type="region of interest" description="Disordered" evidence="4">
    <location>
        <begin position="1"/>
        <end position="33"/>
    </location>
</feature>
<organism evidence="6 7">
    <name type="scientific">Gossypium barbadense</name>
    <name type="common">Sea Island cotton</name>
    <name type="synonym">Hibiscus barbadensis</name>
    <dbReference type="NCBI Taxonomy" id="3634"/>
    <lineage>
        <taxon>Eukaryota</taxon>
        <taxon>Viridiplantae</taxon>
        <taxon>Streptophyta</taxon>
        <taxon>Embryophyta</taxon>
        <taxon>Tracheophyta</taxon>
        <taxon>Spermatophyta</taxon>
        <taxon>Magnoliopsida</taxon>
        <taxon>eudicotyledons</taxon>
        <taxon>Gunneridae</taxon>
        <taxon>Pentapetalae</taxon>
        <taxon>rosids</taxon>
        <taxon>malvids</taxon>
        <taxon>Malvales</taxon>
        <taxon>Malvaceae</taxon>
        <taxon>Malvoideae</taxon>
        <taxon>Gossypium</taxon>
    </lineage>
</organism>